<gene>
    <name evidence="1" type="ORF">GSMUA_268790.1</name>
</gene>
<organism evidence="1">
    <name type="scientific">Musa acuminata subsp. malaccensis</name>
    <name type="common">Wild banana</name>
    <name type="synonym">Musa malaccensis</name>
    <dbReference type="NCBI Taxonomy" id="214687"/>
    <lineage>
        <taxon>Eukaryota</taxon>
        <taxon>Viridiplantae</taxon>
        <taxon>Streptophyta</taxon>
        <taxon>Embryophyta</taxon>
        <taxon>Tracheophyta</taxon>
        <taxon>Spermatophyta</taxon>
        <taxon>Magnoliopsida</taxon>
        <taxon>Liliopsida</taxon>
        <taxon>Zingiberales</taxon>
        <taxon>Musaceae</taxon>
        <taxon>Musa</taxon>
    </lineage>
</organism>
<proteinExistence type="predicted"/>
<name>A0A8D6ZYZ4_MUSAM</name>
<protein>
    <submittedName>
        <fullName evidence="1">(wild Malaysian banana) hypothetical protein</fullName>
    </submittedName>
</protein>
<dbReference type="PANTHER" id="PTHR33872:SF7">
    <property type="entry name" value="OSJNBA0084K11.10-LIKE PROTEIN"/>
    <property type="match status" value="1"/>
</dbReference>
<dbReference type="EMBL" id="HG996470">
    <property type="protein sequence ID" value="CAG1838702.1"/>
    <property type="molecule type" value="Genomic_DNA"/>
</dbReference>
<sequence>MEKEAGLVAPKKKVSMIPAKMVPPLPSATPEARKPAVVRSVTRDEIDKYWMTRRMIEEDHLLAAEKAAARIRAKALKAVSQEEDYRRFEESLKEMLNSAEEDEDGKEGDDEELQIGIKDWWTKSKFAYLNQPAIKSMGENATPKRPTSTYIPQHICFLDVSAAAQLYNSSSSSSSFGGFLNQQCRMSTR</sequence>
<accession>A0A8D6ZYZ4</accession>
<evidence type="ECO:0000313" key="1">
    <source>
        <dbReference type="EMBL" id="CAG1838702.1"/>
    </source>
</evidence>
<dbReference type="PANTHER" id="PTHR33872">
    <property type="entry name" value="DNA POLYMERASE EPSILON CATALYTIC SUBUNIT A"/>
    <property type="match status" value="1"/>
</dbReference>
<reference evidence="1" key="1">
    <citation type="submission" date="2021-03" db="EMBL/GenBank/DDBJ databases">
        <authorList>
            <consortium name="Genoscope - CEA"/>
            <person name="William W."/>
        </authorList>
    </citation>
    <scope>NUCLEOTIDE SEQUENCE</scope>
    <source>
        <strain evidence="1">Doubled-haploid Pahang</strain>
    </source>
</reference>
<dbReference type="AlphaFoldDB" id="A0A8D6ZYZ4"/>